<reference evidence="2 3" key="1">
    <citation type="submission" date="2014-04" db="EMBL/GenBank/DDBJ databases">
        <authorList>
            <consortium name="DOE Joint Genome Institute"/>
            <person name="Kuo A."/>
            <person name="Kohler A."/>
            <person name="Jargeat P."/>
            <person name="Nagy L.G."/>
            <person name="Floudas D."/>
            <person name="Copeland A."/>
            <person name="Barry K.W."/>
            <person name="Cichocki N."/>
            <person name="Veneault-Fourrey C."/>
            <person name="LaButti K."/>
            <person name="Lindquist E.A."/>
            <person name="Lipzen A."/>
            <person name="Lundell T."/>
            <person name="Morin E."/>
            <person name="Murat C."/>
            <person name="Sun H."/>
            <person name="Tunlid A."/>
            <person name="Henrissat B."/>
            <person name="Grigoriev I.V."/>
            <person name="Hibbett D.S."/>
            <person name="Martin F."/>
            <person name="Nordberg H.P."/>
            <person name="Cantor M.N."/>
            <person name="Hua S.X."/>
        </authorList>
    </citation>
    <scope>NUCLEOTIDE SEQUENCE [LARGE SCALE GENOMIC DNA]</scope>
    <source>
        <strain evidence="2 3">Ve08.2h10</strain>
    </source>
</reference>
<dbReference type="Proteomes" id="UP000054538">
    <property type="component" value="Unassembled WGS sequence"/>
</dbReference>
<keyword evidence="1" id="KW-0732">Signal</keyword>
<feature type="chain" id="PRO_5002225769" description="Secreted protein" evidence="1">
    <location>
        <begin position="25"/>
        <end position="90"/>
    </location>
</feature>
<reference evidence="3" key="2">
    <citation type="submission" date="2015-01" db="EMBL/GenBank/DDBJ databases">
        <title>Evolutionary Origins and Diversification of the Mycorrhizal Mutualists.</title>
        <authorList>
            <consortium name="DOE Joint Genome Institute"/>
            <consortium name="Mycorrhizal Genomics Consortium"/>
            <person name="Kohler A."/>
            <person name="Kuo A."/>
            <person name="Nagy L.G."/>
            <person name="Floudas D."/>
            <person name="Copeland A."/>
            <person name="Barry K.W."/>
            <person name="Cichocki N."/>
            <person name="Veneault-Fourrey C."/>
            <person name="LaButti K."/>
            <person name="Lindquist E.A."/>
            <person name="Lipzen A."/>
            <person name="Lundell T."/>
            <person name="Morin E."/>
            <person name="Murat C."/>
            <person name="Riley R."/>
            <person name="Ohm R."/>
            <person name="Sun H."/>
            <person name="Tunlid A."/>
            <person name="Henrissat B."/>
            <person name="Grigoriev I.V."/>
            <person name="Hibbett D.S."/>
            <person name="Martin F."/>
        </authorList>
    </citation>
    <scope>NUCLEOTIDE SEQUENCE [LARGE SCALE GENOMIC DNA]</scope>
    <source>
        <strain evidence="3">Ve08.2h10</strain>
    </source>
</reference>
<name>A0A0D0DGZ3_9AGAM</name>
<dbReference type="EMBL" id="KN827075">
    <property type="protein sequence ID" value="KIK77245.1"/>
    <property type="molecule type" value="Genomic_DNA"/>
</dbReference>
<evidence type="ECO:0000313" key="3">
    <source>
        <dbReference type="Proteomes" id="UP000054538"/>
    </source>
</evidence>
<feature type="signal peptide" evidence="1">
    <location>
        <begin position="1"/>
        <end position="24"/>
    </location>
</feature>
<dbReference type="AlphaFoldDB" id="A0A0D0DGZ3"/>
<proteinExistence type="predicted"/>
<evidence type="ECO:0000256" key="1">
    <source>
        <dbReference type="SAM" id="SignalP"/>
    </source>
</evidence>
<dbReference type="OrthoDB" id="10402166at2759"/>
<accession>A0A0D0DGZ3</accession>
<protein>
    <recommendedName>
        <fullName evidence="4">Secreted protein</fullName>
    </recommendedName>
</protein>
<keyword evidence="3" id="KW-1185">Reference proteome</keyword>
<dbReference type="HOGENOM" id="CLU_150821_1_0_1"/>
<gene>
    <name evidence="2" type="ORF">PAXRUDRAFT_835050</name>
</gene>
<evidence type="ECO:0008006" key="4">
    <source>
        <dbReference type="Google" id="ProtNLM"/>
    </source>
</evidence>
<organism evidence="2 3">
    <name type="scientific">Paxillus rubicundulus Ve08.2h10</name>
    <dbReference type="NCBI Taxonomy" id="930991"/>
    <lineage>
        <taxon>Eukaryota</taxon>
        <taxon>Fungi</taxon>
        <taxon>Dikarya</taxon>
        <taxon>Basidiomycota</taxon>
        <taxon>Agaricomycotina</taxon>
        <taxon>Agaricomycetes</taxon>
        <taxon>Agaricomycetidae</taxon>
        <taxon>Boletales</taxon>
        <taxon>Paxilineae</taxon>
        <taxon>Paxillaceae</taxon>
        <taxon>Paxillus</taxon>
    </lineage>
</organism>
<dbReference type="InParanoid" id="A0A0D0DGZ3"/>
<sequence>MQFFLMLLASITSLSIHTLVGVHANCAVCPPEIAGEWNSKTCVSKSGHTFCYYLSDEVYCAYTSSGQRTQGVAYKCPRAVEQTQIGCNPC</sequence>
<evidence type="ECO:0000313" key="2">
    <source>
        <dbReference type="EMBL" id="KIK77245.1"/>
    </source>
</evidence>